<dbReference type="SUPFAM" id="SSF46689">
    <property type="entry name" value="Homeodomain-like"/>
    <property type="match status" value="1"/>
</dbReference>
<dbReference type="EMBL" id="VJXY01000002">
    <property type="protein sequence ID" value="MBD6614989.1"/>
    <property type="molecule type" value="Genomic_DNA"/>
</dbReference>
<dbReference type="Proteomes" id="UP001165986">
    <property type="component" value="Unassembled WGS sequence"/>
</dbReference>
<name>A0AA40STI9_9NOST</name>
<dbReference type="NCBIfam" id="NF033545">
    <property type="entry name" value="transpos_IS630"/>
    <property type="match status" value="1"/>
</dbReference>
<sequence>MAKKYIVDLSEEEVLQLQAILKKGKHKARTITRANILLMAAEGETDTAIAAAVRVHVATVERTREKFVIGGLEFALKDGEHPTKPKKLDEKQEAFLIATACSNPPSGRVRWTMQLLAEHLVNIGIVDSISDETIRQTPKKNEIKPWLKEQWCIPEINAEYVFRMEDVLDLYNEPYDPKKPTLCLDERPYQLVEEVRKPIPAEPGQAERYDYEYKRNGVGNLFALFEPLASWRHIEVTQRRTKIDFAKQLKDLVDVYYPQADVIRLVVDNLNIHTPSALYEVFSPQKARRIIQKVEFHYTPKHASWLNQVEIELSVLSRQCLEQRIPNVEILSSEITAWETERNQKKASVYWAFKTKDARNKMQRLYPSV</sequence>
<dbReference type="Pfam" id="PF13565">
    <property type="entry name" value="HTH_32"/>
    <property type="match status" value="1"/>
</dbReference>
<comment type="caution">
    <text evidence="2">The sequence shown here is derived from an EMBL/GenBank/DDBJ whole genome shotgun (WGS) entry which is preliminary data.</text>
</comment>
<dbReference type="Pfam" id="PF13358">
    <property type="entry name" value="DDE_3"/>
    <property type="match status" value="1"/>
</dbReference>
<evidence type="ECO:0000313" key="2">
    <source>
        <dbReference type="EMBL" id="MBD6614989.1"/>
    </source>
</evidence>
<keyword evidence="3" id="KW-1185">Reference proteome</keyword>
<organism evidence="2 3">
    <name type="scientific">Komarekiella delphini-convector SJRDD-AB1</name>
    <dbReference type="NCBI Taxonomy" id="2593771"/>
    <lineage>
        <taxon>Bacteria</taxon>
        <taxon>Bacillati</taxon>
        <taxon>Cyanobacteriota</taxon>
        <taxon>Cyanophyceae</taxon>
        <taxon>Nostocales</taxon>
        <taxon>Nostocaceae</taxon>
        <taxon>Komarekiella</taxon>
        <taxon>Komarekiella delphini-convector</taxon>
    </lineage>
</organism>
<dbReference type="InterPro" id="IPR038717">
    <property type="entry name" value="Tc1-like_DDE_dom"/>
</dbReference>
<accession>A0AA40STI9</accession>
<feature type="domain" description="Tc1-like transposase DDE" evidence="1">
    <location>
        <begin position="181"/>
        <end position="329"/>
    </location>
</feature>
<reference evidence="2" key="1">
    <citation type="submission" date="2019-07" db="EMBL/GenBank/DDBJ databases">
        <title>Toxilogical consequences of a new and cryptic species of cyanobacteria (Komarekiella delphini-convector) recovered from the epidermis of a bottlenose dolphin and 1500 ft. in the air.</title>
        <authorList>
            <person name="Brown A.O."/>
            <person name="Dvorak P."/>
            <person name="Villanueva C.D."/>
            <person name="Foss A.J."/>
            <person name="Garvey A.D."/>
            <person name="Gibson Q.A."/>
            <person name="Johansen J.R."/>
            <person name="Casamatta D.A."/>
        </authorList>
    </citation>
    <scope>NUCLEOTIDE SEQUENCE</scope>
    <source>
        <strain evidence="2">SJRDD-AB1</strain>
    </source>
</reference>
<proteinExistence type="predicted"/>
<dbReference type="AlphaFoldDB" id="A0AA40STI9"/>
<evidence type="ECO:0000259" key="1">
    <source>
        <dbReference type="Pfam" id="PF13358"/>
    </source>
</evidence>
<dbReference type="RefSeq" id="WP_191756238.1">
    <property type="nucleotide sequence ID" value="NZ_VJXY01000002.1"/>
</dbReference>
<protein>
    <submittedName>
        <fullName evidence="2">IS630 family transposase</fullName>
    </submittedName>
</protein>
<gene>
    <name evidence="2" type="ORF">FNW02_03760</name>
</gene>
<dbReference type="InterPro" id="IPR047655">
    <property type="entry name" value="Transpos_IS630-like"/>
</dbReference>
<dbReference type="InterPro" id="IPR009057">
    <property type="entry name" value="Homeodomain-like_sf"/>
</dbReference>
<evidence type="ECO:0000313" key="3">
    <source>
        <dbReference type="Proteomes" id="UP001165986"/>
    </source>
</evidence>